<dbReference type="Proteomes" id="UP000260644">
    <property type="component" value="Unassembled WGS sequence"/>
</dbReference>
<evidence type="ECO:0000313" key="10">
    <source>
        <dbReference type="EMBL" id="RFS22716.1"/>
    </source>
</evidence>
<dbReference type="GO" id="GO:0042773">
    <property type="term" value="P:ATP synthesis coupled electron transport"/>
    <property type="evidence" value="ECO:0007669"/>
    <property type="project" value="InterPro"/>
</dbReference>
<comment type="similarity">
    <text evidence="2">Belongs to the CPA3 antiporters (TC 2.A.63) subunit D family.</text>
</comment>
<protein>
    <submittedName>
        <fullName evidence="10">Na+/H+ antiporter subunit D</fullName>
    </submittedName>
</protein>
<feature type="transmembrane region" description="Helical" evidence="8">
    <location>
        <begin position="31"/>
        <end position="49"/>
    </location>
</feature>
<keyword evidence="4 7" id="KW-0812">Transmembrane</keyword>
<feature type="transmembrane region" description="Helical" evidence="8">
    <location>
        <begin position="69"/>
        <end position="96"/>
    </location>
</feature>
<feature type="transmembrane region" description="Helical" evidence="8">
    <location>
        <begin position="299"/>
        <end position="321"/>
    </location>
</feature>
<feature type="transmembrane region" description="Helical" evidence="8">
    <location>
        <begin position="6"/>
        <end position="24"/>
    </location>
</feature>
<comment type="subcellular location">
    <subcellularLocation>
        <location evidence="1">Cell membrane</location>
        <topology evidence="1">Multi-pass membrane protein</topology>
    </subcellularLocation>
    <subcellularLocation>
        <location evidence="7">Membrane</location>
        <topology evidence="7">Multi-pass membrane protein</topology>
    </subcellularLocation>
</comment>
<name>A0A3E1YAP9_9BACT</name>
<evidence type="ECO:0000256" key="3">
    <source>
        <dbReference type="ARBA" id="ARBA00022475"/>
    </source>
</evidence>
<evidence type="ECO:0000256" key="5">
    <source>
        <dbReference type="ARBA" id="ARBA00022989"/>
    </source>
</evidence>
<dbReference type="PANTHER" id="PTHR42703">
    <property type="entry name" value="NADH DEHYDROGENASE"/>
    <property type="match status" value="1"/>
</dbReference>
<feature type="domain" description="NADH:quinone oxidoreductase/Mrp antiporter transmembrane" evidence="9">
    <location>
        <begin position="127"/>
        <end position="418"/>
    </location>
</feature>
<gene>
    <name evidence="10" type="ORF">DVR12_13055</name>
</gene>
<dbReference type="OrthoDB" id="9807568at2"/>
<feature type="transmembrane region" description="Helical" evidence="8">
    <location>
        <begin position="108"/>
        <end position="127"/>
    </location>
</feature>
<dbReference type="InterPro" id="IPR003918">
    <property type="entry name" value="NADH_UbQ_OxRdtase"/>
</dbReference>
<reference evidence="10 11" key="1">
    <citation type="submission" date="2018-07" db="EMBL/GenBank/DDBJ databases">
        <title>Chitinophaga K2CV101002-2 sp. nov., isolated from a monsoon evergreen broad-leaved forest soil.</title>
        <authorList>
            <person name="Lv Y."/>
        </authorList>
    </citation>
    <scope>NUCLEOTIDE SEQUENCE [LARGE SCALE GENOMIC DNA]</scope>
    <source>
        <strain evidence="10 11">GDMCC 1.1288</strain>
    </source>
</reference>
<evidence type="ECO:0000256" key="6">
    <source>
        <dbReference type="ARBA" id="ARBA00023136"/>
    </source>
</evidence>
<evidence type="ECO:0000256" key="2">
    <source>
        <dbReference type="ARBA" id="ARBA00005346"/>
    </source>
</evidence>
<sequence length="509" mass="56815">MIDRYIILPIIAQMFTAVLLIFFWRKVVVQRIISVLGSLVVLVLSIGLFSKTWHWGYLVMQAGNWKAPFGITFVSDAFSSTMVLLTGFSGLAVSMYSTVGISRQRIQYGFFPIFHFLLLGLNGAFLAGDIFNLYVWFEVIIISSFVLMTLGGKKPQVEGGIKYVTLNLLASVMFLTAIAILYGLTGSLNMADLSLKMATIHNKGLIGVTGLLFFIGFGIKSAVFPLYFWLPSSYHTPPSAIAAIFGGLLTKVGIYALIRVYTLIFIPDTFTKNIFLIIASLTLLTGAFGALTKRNMRMMFSYLIVCHIGYLLGGLGMYTTLALAGTIFYLIHDIIVKTTLFLVSGLIYKIRGTMNMDELGGLYEDYPKLSLLMAIVFFSLVGIPPLSGFWPKIYLFRETFTTHSWYLLVAMILASLLTLYVIAKMWGDVFWKKKPAIEKSTDDFAAMNWRSKFMLVAPIALLVFISLYIGFCAERINVLSERIANDLLHPKPYIEAVMGPKEIISPQSN</sequence>
<keyword evidence="3" id="KW-1003">Cell membrane</keyword>
<accession>A0A3E1YAP9</accession>
<dbReference type="EMBL" id="QPMM01000006">
    <property type="protein sequence ID" value="RFS22716.1"/>
    <property type="molecule type" value="Genomic_DNA"/>
</dbReference>
<feature type="transmembrane region" description="Helical" evidence="8">
    <location>
        <begin position="133"/>
        <end position="151"/>
    </location>
</feature>
<dbReference type="AlphaFoldDB" id="A0A3E1YAP9"/>
<proteinExistence type="inferred from homology"/>
<dbReference type="InterPro" id="IPR050586">
    <property type="entry name" value="CPA3_Na-H_Antiporter_D"/>
</dbReference>
<keyword evidence="5 8" id="KW-1133">Transmembrane helix</keyword>
<feature type="transmembrane region" description="Helical" evidence="8">
    <location>
        <begin position="163"/>
        <end position="184"/>
    </location>
</feature>
<dbReference type="Pfam" id="PF00361">
    <property type="entry name" value="Proton_antipo_M"/>
    <property type="match status" value="1"/>
</dbReference>
<evidence type="ECO:0000256" key="7">
    <source>
        <dbReference type="RuleBase" id="RU000320"/>
    </source>
</evidence>
<feature type="transmembrane region" description="Helical" evidence="8">
    <location>
        <begin position="327"/>
        <end position="348"/>
    </location>
</feature>
<evidence type="ECO:0000256" key="1">
    <source>
        <dbReference type="ARBA" id="ARBA00004651"/>
    </source>
</evidence>
<feature type="transmembrane region" description="Helical" evidence="8">
    <location>
        <begin position="369"/>
        <end position="391"/>
    </location>
</feature>
<dbReference type="GO" id="GO:0008137">
    <property type="term" value="F:NADH dehydrogenase (ubiquinone) activity"/>
    <property type="evidence" value="ECO:0007669"/>
    <property type="project" value="InterPro"/>
</dbReference>
<organism evidence="10 11">
    <name type="scientific">Chitinophaga silvatica</name>
    <dbReference type="NCBI Taxonomy" id="2282649"/>
    <lineage>
        <taxon>Bacteria</taxon>
        <taxon>Pseudomonadati</taxon>
        <taxon>Bacteroidota</taxon>
        <taxon>Chitinophagia</taxon>
        <taxon>Chitinophagales</taxon>
        <taxon>Chitinophagaceae</taxon>
        <taxon>Chitinophaga</taxon>
    </lineage>
</organism>
<keyword evidence="11" id="KW-1185">Reference proteome</keyword>
<feature type="transmembrane region" description="Helical" evidence="8">
    <location>
        <begin position="240"/>
        <end position="262"/>
    </location>
</feature>
<evidence type="ECO:0000256" key="8">
    <source>
        <dbReference type="SAM" id="Phobius"/>
    </source>
</evidence>
<keyword evidence="6 8" id="KW-0472">Membrane</keyword>
<feature type="transmembrane region" description="Helical" evidence="8">
    <location>
        <begin position="453"/>
        <end position="471"/>
    </location>
</feature>
<dbReference type="InterPro" id="IPR001750">
    <property type="entry name" value="ND/Mrp_TM"/>
</dbReference>
<evidence type="ECO:0000259" key="9">
    <source>
        <dbReference type="Pfam" id="PF00361"/>
    </source>
</evidence>
<dbReference type="PRINTS" id="PR01437">
    <property type="entry name" value="NUOXDRDTASE4"/>
</dbReference>
<dbReference type="GO" id="GO:0005886">
    <property type="term" value="C:plasma membrane"/>
    <property type="evidence" value="ECO:0007669"/>
    <property type="project" value="UniProtKB-SubCell"/>
</dbReference>
<feature type="transmembrane region" description="Helical" evidence="8">
    <location>
        <begin position="403"/>
        <end position="423"/>
    </location>
</feature>
<feature type="transmembrane region" description="Helical" evidence="8">
    <location>
        <begin position="274"/>
        <end position="292"/>
    </location>
</feature>
<evidence type="ECO:0000313" key="11">
    <source>
        <dbReference type="Proteomes" id="UP000260644"/>
    </source>
</evidence>
<comment type="caution">
    <text evidence="10">The sequence shown here is derived from an EMBL/GenBank/DDBJ whole genome shotgun (WGS) entry which is preliminary data.</text>
</comment>
<feature type="transmembrane region" description="Helical" evidence="8">
    <location>
        <begin position="204"/>
        <end position="228"/>
    </location>
</feature>
<dbReference type="PANTHER" id="PTHR42703:SF1">
    <property type="entry name" value="NA(+)_H(+) ANTIPORTER SUBUNIT D1"/>
    <property type="match status" value="1"/>
</dbReference>
<evidence type="ECO:0000256" key="4">
    <source>
        <dbReference type="ARBA" id="ARBA00022692"/>
    </source>
</evidence>